<feature type="compositionally biased region" description="Basic and acidic residues" evidence="6">
    <location>
        <begin position="177"/>
        <end position="188"/>
    </location>
</feature>
<dbReference type="Gene3D" id="1.10.8.60">
    <property type="match status" value="1"/>
</dbReference>
<dbReference type="GO" id="GO:0006337">
    <property type="term" value="P:nucleosome disassembly"/>
    <property type="evidence" value="ECO:0007669"/>
    <property type="project" value="TreeGrafter"/>
</dbReference>
<feature type="compositionally biased region" description="Basic and acidic residues" evidence="6">
    <location>
        <begin position="814"/>
        <end position="824"/>
    </location>
</feature>
<dbReference type="Pfam" id="PF00004">
    <property type="entry name" value="AAA"/>
    <property type="match status" value="1"/>
</dbReference>
<dbReference type="SMART" id="SM00297">
    <property type="entry name" value="BROMO"/>
    <property type="match status" value="1"/>
</dbReference>
<feature type="region of interest" description="Disordered" evidence="6">
    <location>
        <begin position="791"/>
        <end position="824"/>
    </location>
</feature>
<keyword evidence="9" id="KW-1185">Reference proteome</keyword>
<feature type="region of interest" description="Disordered" evidence="6">
    <location>
        <begin position="231"/>
        <end position="274"/>
    </location>
</feature>
<dbReference type="InterPro" id="IPR041569">
    <property type="entry name" value="AAA_lid_3"/>
</dbReference>
<accession>A0AAD7XPN4</accession>
<dbReference type="InterPro" id="IPR003959">
    <property type="entry name" value="ATPase_AAA_core"/>
</dbReference>
<dbReference type="GO" id="GO:0005634">
    <property type="term" value="C:nucleus"/>
    <property type="evidence" value="ECO:0007669"/>
    <property type="project" value="TreeGrafter"/>
</dbReference>
<dbReference type="GO" id="GO:0016887">
    <property type="term" value="F:ATP hydrolysis activity"/>
    <property type="evidence" value="ECO:0007669"/>
    <property type="project" value="InterPro"/>
</dbReference>
<feature type="compositionally biased region" description="Basic and acidic residues" evidence="6">
    <location>
        <begin position="14"/>
        <end position="23"/>
    </location>
</feature>
<feature type="compositionally biased region" description="Basic and acidic residues" evidence="6">
    <location>
        <begin position="973"/>
        <end position="995"/>
    </location>
</feature>
<feature type="compositionally biased region" description="Basic residues" evidence="6">
    <location>
        <begin position="167"/>
        <end position="176"/>
    </location>
</feature>
<feature type="compositionally biased region" description="Acidic residues" evidence="6">
    <location>
        <begin position="133"/>
        <end position="164"/>
    </location>
</feature>
<evidence type="ECO:0000313" key="9">
    <source>
        <dbReference type="Proteomes" id="UP001230188"/>
    </source>
</evidence>
<evidence type="ECO:0000256" key="2">
    <source>
        <dbReference type="ARBA" id="ARBA00022741"/>
    </source>
</evidence>
<evidence type="ECO:0000256" key="5">
    <source>
        <dbReference type="PROSITE-ProRule" id="PRU00035"/>
    </source>
</evidence>
<dbReference type="GO" id="GO:0042393">
    <property type="term" value="F:histone binding"/>
    <property type="evidence" value="ECO:0007669"/>
    <property type="project" value="TreeGrafter"/>
</dbReference>
<evidence type="ECO:0000256" key="4">
    <source>
        <dbReference type="ARBA" id="ARBA00023117"/>
    </source>
</evidence>
<gene>
    <name evidence="8" type="ORF">CTAYLR_002883</name>
</gene>
<feature type="domain" description="Bromo" evidence="7">
    <location>
        <begin position="844"/>
        <end position="905"/>
    </location>
</feature>
<protein>
    <recommendedName>
        <fullName evidence="7">Bromo domain-containing protein</fullName>
    </recommendedName>
</protein>
<dbReference type="InterPro" id="IPR045199">
    <property type="entry name" value="ATAD2-like"/>
</dbReference>
<keyword evidence="3" id="KW-0067">ATP-binding</keyword>
<feature type="region of interest" description="Disordered" evidence="6">
    <location>
        <begin position="1"/>
        <end position="210"/>
    </location>
</feature>
<dbReference type="Gene3D" id="3.40.50.300">
    <property type="entry name" value="P-loop containing nucleotide triphosphate hydrolases"/>
    <property type="match status" value="1"/>
</dbReference>
<evidence type="ECO:0000256" key="6">
    <source>
        <dbReference type="SAM" id="MobiDB-lite"/>
    </source>
</evidence>
<feature type="compositionally biased region" description="Pro residues" evidence="6">
    <location>
        <begin position="802"/>
        <end position="812"/>
    </location>
</feature>
<dbReference type="Proteomes" id="UP001230188">
    <property type="component" value="Unassembled WGS sequence"/>
</dbReference>
<comment type="similarity">
    <text evidence="1">Belongs to the AAA ATPase family.</text>
</comment>
<dbReference type="InterPro" id="IPR003593">
    <property type="entry name" value="AAA+_ATPase"/>
</dbReference>
<sequence length="1076" mass="119958">MDSLTRLSPRVFSRRGERDERYPLRRVQAPEGSEGKRRLRKRRAEDDENAEAPARRKGEEAAPSPRRSPRSTRRGSKEEEKPNLRRNPRRGAHDKEAIRRAQEETRARTPRRRGVEEDDDAPRRRNPRRGEQREEEEEQEEDEEEEEEEEEDDEDEEEVEEEEVIVPRRRYPRRRGRREEESWDDKPRYPKRSRRARSNEGAANAETADAYLAMAKEDDEFFDYYYAKSPRKRATKESDEESESEAAALFGGSRRSKSEARQEDPPRRAEVSAAASPFDGIAGLAAQRAALEEMVLLPLRHPGLFESLGVGPPRGVLFHGPPGTGKTALAREVARACARESTKVSFFARKGGDLLNKYVGEAERALTTLFEEARRGAPSIIFFDEIDGLAPCRNRTVDNDQANQDSVVATLLALMDGLDDRGDVVVIGSTNRPDAVDPALRRPGRFDRELEFSPPDLDDRAAIVKLHSRHWKRRPSDGLVLDVARRADGLCGADLKQLCAEAAIAALRRHRPDLFRERAEAEALPLAGDVVVHAQDFDLALGALKAAASSRRAKSINHGALAPAPLAAHHRALYGRVVAAAAAAATRVAAPAIPRERAATAAARAAVRARSAAYRRRPEARLDVVAISSERDRDRELSLVAAAVLHELDAQPGRGEHVDVGLGALLREARTHPSLEAALAARAREARAKTGPATLFLPDARDWWAAAPDALRLATRAILREAAPVVLVTTGKVDDDDGGGDDEWARFLETEGARVSRVPIEIPKLEDRAAFFECVLGDVGDAVRAAVEAAADAADAADQPRVAPPPPPPAPKPARKEDPEERARDEHCLRELRVFFRAALRELRNDRAMAALWRPIDPDECPEFYQVADDPLDLSVVRARVDARRYATLRAFLDDLASIRRNARTLATVMPGDARADDNAHAAAHAEDLVRSMAHRFERKLGWDLVARCDRMQDRQLACHPRREEEPREPEEDLARAAVRDARAADARADRSRRRNCEVDDALPSILDLSAFLAKASLRFPDPRHLDRMADAVWRSAEDVLATDDPLPELPNLQRALRRVADLVEEDEEATRDNDP</sequence>
<evidence type="ECO:0000256" key="1">
    <source>
        <dbReference type="ARBA" id="ARBA00006914"/>
    </source>
</evidence>
<dbReference type="SMART" id="SM00382">
    <property type="entry name" value="AAA"/>
    <property type="match status" value="1"/>
</dbReference>
<dbReference type="GO" id="GO:0005524">
    <property type="term" value="F:ATP binding"/>
    <property type="evidence" value="ECO:0007669"/>
    <property type="project" value="UniProtKB-KW"/>
</dbReference>
<dbReference type="PANTHER" id="PTHR23069:SF0">
    <property type="entry name" value="TAT-BINDING HOMOLOG 7"/>
    <property type="match status" value="1"/>
</dbReference>
<dbReference type="Gene3D" id="1.20.920.10">
    <property type="entry name" value="Bromodomain-like"/>
    <property type="match status" value="1"/>
</dbReference>
<dbReference type="GO" id="GO:0003682">
    <property type="term" value="F:chromatin binding"/>
    <property type="evidence" value="ECO:0007669"/>
    <property type="project" value="TreeGrafter"/>
</dbReference>
<dbReference type="PROSITE" id="PS50014">
    <property type="entry name" value="BROMODOMAIN_2"/>
    <property type="match status" value="1"/>
</dbReference>
<dbReference type="GO" id="GO:0045815">
    <property type="term" value="P:transcription initiation-coupled chromatin remodeling"/>
    <property type="evidence" value="ECO:0007669"/>
    <property type="project" value="TreeGrafter"/>
</dbReference>
<feature type="compositionally biased region" description="Basic and acidic residues" evidence="6">
    <location>
        <begin position="91"/>
        <end position="107"/>
    </location>
</feature>
<dbReference type="PANTHER" id="PTHR23069">
    <property type="entry name" value="AAA DOMAIN-CONTAINING"/>
    <property type="match status" value="1"/>
</dbReference>
<comment type="caution">
    <text evidence="8">The sequence shown here is derived from an EMBL/GenBank/DDBJ whole genome shotgun (WGS) entry which is preliminary data.</text>
</comment>
<dbReference type="GO" id="GO:0006334">
    <property type="term" value="P:nucleosome assembly"/>
    <property type="evidence" value="ECO:0007669"/>
    <property type="project" value="TreeGrafter"/>
</dbReference>
<dbReference type="InterPro" id="IPR036427">
    <property type="entry name" value="Bromodomain-like_sf"/>
</dbReference>
<keyword evidence="2" id="KW-0547">Nucleotide-binding</keyword>
<dbReference type="Pfam" id="PF17862">
    <property type="entry name" value="AAA_lid_3"/>
    <property type="match status" value="1"/>
</dbReference>
<dbReference type="Pfam" id="PF00439">
    <property type="entry name" value="Bromodomain"/>
    <property type="match status" value="1"/>
</dbReference>
<proteinExistence type="inferred from homology"/>
<organism evidence="8 9">
    <name type="scientific">Chrysophaeum taylorii</name>
    <dbReference type="NCBI Taxonomy" id="2483200"/>
    <lineage>
        <taxon>Eukaryota</taxon>
        <taxon>Sar</taxon>
        <taxon>Stramenopiles</taxon>
        <taxon>Ochrophyta</taxon>
        <taxon>Pelagophyceae</taxon>
        <taxon>Pelagomonadales</taxon>
        <taxon>Pelagomonadaceae</taxon>
        <taxon>Chrysophaeum</taxon>
    </lineage>
</organism>
<evidence type="ECO:0000256" key="3">
    <source>
        <dbReference type="ARBA" id="ARBA00022840"/>
    </source>
</evidence>
<dbReference type="InterPro" id="IPR001487">
    <property type="entry name" value="Bromodomain"/>
</dbReference>
<keyword evidence="4 5" id="KW-0103">Bromodomain</keyword>
<evidence type="ECO:0000259" key="7">
    <source>
        <dbReference type="PROSITE" id="PS50014"/>
    </source>
</evidence>
<dbReference type="FunFam" id="3.40.50.300:FF:000061">
    <property type="entry name" value="ATPase family, AAA domain-containing 2"/>
    <property type="match status" value="1"/>
</dbReference>
<feature type="compositionally biased region" description="Low complexity" evidence="6">
    <location>
        <begin position="791"/>
        <end position="801"/>
    </location>
</feature>
<reference evidence="8" key="1">
    <citation type="submission" date="2023-01" db="EMBL/GenBank/DDBJ databases">
        <title>Metagenome sequencing of chrysophaentin producing Chrysophaeum taylorii.</title>
        <authorList>
            <person name="Davison J."/>
            <person name="Bewley C."/>
        </authorList>
    </citation>
    <scope>NUCLEOTIDE SEQUENCE</scope>
    <source>
        <strain evidence="8">NIES-1699</strain>
    </source>
</reference>
<feature type="region of interest" description="Disordered" evidence="6">
    <location>
        <begin position="960"/>
        <end position="995"/>
    </location>
</feature>
<evidence type="ECO:0000313" key="8">
    <source>
        <dbReference type="EMBL" id="KAJ8612243.1"/>
    </source>
</evidence>
<dbReference type="EMBL" id="JAQMWT010000055">
    <property type="protein sequence ID" value="KAJ8612243.1"/>
    <property type="molecule type" value="Genomic_DNA"/>
</dbReference>
<name>A0AAD7XPN4_9STRA</name>
<feature type="compositionally biased region" description="Basic and acidic residues" evidence="6">
    <location>
        <begin position="256"/>
        <end position="270"/>
    </location>
</feature>
<dbReference type="AlphaFoldDB" id="A0AAD7XPN4"/>
<dbReference type="SUPFAM" id="SSF47370">
    <property type="entry name" value="Bromodomain"/>
    <property type="match status" value="1"/>
</dbReference>
<dbReference type="InterPro" id="IPR027417">
    <property type="entry name" value="P-loop_NTPase"/>
</dbReference>
<dbReference type="SUPFAM" id="SSF52540">
    <property type="entry name" value="P-loop containing nucleoside triphosphate hydrolases"/>
    <property type="match status" value="1"/>
</dbReference>